<protein>
    <submittedName>
        <fullName evidence="2">Uncharacterized protein</fullName>
    </submittedName>
</protein>
<evidence type="ECO:0000313" key="2">
    <source>
        <dbReference type="EMBL" id="SZX73339.1"/>
    </source>
</evidence>
<name>A0A383W893_TETOB</name>
<evidence type="ECO:0000256" key="1">
    <source>
        <dbReference type="SAM" id="Phobius"/>
    </source>
</evidence>
<keyword evidence="1" id="KW-0472">Membrane</keyword>
<sequence length="166" mass="18153">MALRSAGRQVLGLQLPQAASQSAGTLPCRRWCSNAGAARPKRTDQMNDEELKQALPSMLFTTSNLIWSTTLAVGVAAGGLLAMFWVGTFITGAAKSLKHLEEAPAAAPPPQKSLAELIEDRKVELQAQLEQLQQQPRTQETKQAAAAARRELRQYGVSTGPWWSWW</sequence>
<dbReference type="Proteomes" id="UP000256970">
    <property type="component" value="Unassembled WGS sequence"/>
</dbReference>
<keyword evidence="1" id="KW-0812">Transmembrane</keyword>
<organism evidence="2 3">
    <name type="scientific">Tetradesmus obliquus</name>
    <name type="common">Green alga</name>
    <name type="synonym">Acutodesmus obliquus</name>
    <dbReference type="NCBI Taxonomy" id="3088"/>
    <lineage>
        <taxon>Eukaryota</taxon>
        <taxon>Viridiplantae</taxon>
        <taxon>Chlorophyta</taxon>
        <taxon>core chlorophytes</taxon>
        <taxon>Chlorophyceae</taxon>
        <taxon>CS clade</taxon>
        <taxon>Sphaeropleales</taxon>
        <taxon>Scenedesmaceae</taxon>
        <taxon>Tetradesmus</taxon>
    </lineage>
</organism>
<gene>
    <name evidence="2" type="ORF">BQ4739_LOCUS13444</name>
</gene>
<proteinExistence type="predicted"/>
<dbReference type="EMBL" id="FNXT01001188">
    <property type="protein sequence ID" value="SZX73339.1"/>
    <property type="molecule type" value="Genomic_DNA"/>
</dbReference>
<evidence type="ECO:0000313" key="3">
    <source>
        <dbReference type="Proteomes" id="UP000256970"/>
    </source>
</evidence>
<keyword evidence="1" id="KW-1133">Transmembrane helix</keyword>
<dbReference type="AlphaFoldDB" id="A0A383W893"/>
<accession>A0A383W893</accession>
<feature type="transmembrane region" description="Helical" evidence="1">
    <location>
        <begin position="65"/>
        <end position="90"/>
    </location>
</feature>
<keyword evidence="3" id="KW-1185">Reference proteome</keyword>
<reference evidence="2 3" key="1">
    <citation type="submission" date="2016-10" db="EMBL/GenBank/DDBJ databases">
        <authorList>
            <person name="Cai Z."/>
        </authorList>
    </citation>
    <scope>NUCLEOTIDE SEQUENCE [LARGE SCALE GENOMIC DNA]</scope>
</reference>